<feature type="domain" description="Methyl-accepting transducer" evidence="8">
    <location>
        <begin position="280"/>
        <end position="516"/>
    </location>
</feature>
<dbReference type="PROSITE" id="PS50111">
    <property type="entry name" value="CHEMOTAXIS_TRANSDUC_2"/>
    <property type="match status" value="1"/>
</dbReference>
<dbReference type="GO" id="GO:0005886">
    <property type="term" value="C:plasma membrane"/>
    <property type="evidence" value="ECO:0007669"/>
    <property type="project" value="UniProtKB-SubCell"/>
</dbReference>
<reference evidence="10 11" key="1">
    <citation type="submission" date="2019-01" db="EMBL/GenBank/DDBJ databases">
        <title>Bacillus sp. M5HDSG1-1, whole genome shotgun sequence.</title>
        <authorList>
            <person name="Tuo L."/>
        </authorList>
    </citation>
    <scope>NUCLEOTIDE SEQUENCE [LARGE SCALE GENOMIC DNA]</scope>
    <source>
        <strain evidence="10 11">M5HDSG1-1</strain>
    </source>
</reference>
<keyword evidence="2" id="KW-1003">Cell membrane</keyword>
<dbReference type="PANTHER" id="PTHR32089">
    <property type="entry name" value="METHYL-ACCEPTING CHEMOTAXIS PROTEIN MCPB"/>
    <property type="match status" value="1"/>
</dbReference>
<evidence type="ECO:0000259" key="8">
    <source>
        <dbReference type="PROSITE" id="PS50111"/>
    </source>
</evidence>
<dbReference type="AlphaFoldDB" id="A0A3S2X9H7"/>
<evidence type="ECO:0000259" key="9">
    <source>
        <dbReference type="PROSITE" id="PS50885"/>
    </source>
</evidence>
<dbReference type="InterPro" id="IPR003660">
    <property type="entry name" value="HAMP_dom"/>
</dbReference>
<dbReference type="Proteomes" id="UP000288024">
    <property type="component" value="Unassembled WGS sequence"/>
</dbReference>
<evidence type="ECO:0000256" key="5">
    <source>
        <dbReference type="ARBA" id="ARBA00029447"/>
    </source>
</evidence>
<dbReference type="SMART" id="SM00304">
    <property type="entry name" value="HAMP"/>
    <property type="match status" value="1"/>
</dbReference>
<evidence type="ECO:0000256" key="3">
    <source>
        <dbReference type="ARBA" id="ARBA00023136"/>
    </source>
</evidence>
<evidence type="ECO:0000256" key="4">
    <source>
        <dbReference type="ARBA" id="ARBA00023224"/>
    </source>
</evidence>
<organism evidence="10 11">
    <name type="scientific">Niallia taxi</name>
    <dbReference type="NCBI Taxonomy" id="2499688"/>
    <lineage>
        <taxon>Bacteria</taxon>
        <taxon>Bacillati</taxon>
        <taxon>Bacillota</taxon>
        <taxon>Bacilli</taxon>
        <taxon>Bacillales</taxon>
        <taxon>Bacillaceae</taxon>
        <taxon>Niallia</taxon>
    </lineage>
</organism>
<dbReference type="SUPFAM" id="SSF58104">
    <property type="entry name" value="Methyl-accepting chemotaxis protein (MCP) signaling domain"/>
    <property type="match status" value="1"/>
</dbReference>
<dbReference type="PROSITE" id="PS50885">
    <property type="entry name" value="HAMP"/>
    <property type="match status" value="1"/>
</dbReference>
<dbReference type="RefSeq" id="WP_127738254.1">
    <property type="nucleotide sequence ID" value="NZ_JARMUX010000019.1"/>
</dbReference>
<dbReference type="SMART" id="SM00283">
    <property type="entry name" value="MA"/>
    <property type="match status" value="1"/>
</dbReference>
<accession>A0A3S2X9H7</accession>
<gene>
    <name evidence="10" type="ORF">EM808_10990</name>
</gene>
<dbReference type="Pfam" id="PF12729">
    <property type="entry name" value="4HB_MCP_1"/>
    <property type="match status" value="1"/>
</dbReference>
<evidence type="ECO:0000256" key="7">
    <source>
        <dbReference type="SAM" id="Phobius"/>
    </source>
</evidence>
<dbReference type="Gene3D" id="1.10.287.950">
    <property type="entry name" value="Methyl-accepting chemotaxis protein"/>
    <property type="match status" value="1"/>
</dbReference>
<comment type="similarity">
    <text evidence="5">Belongs to the methyl-accepting chemotaxis (MCP) protein family.</text>
</comment>
<dbReference type="CDD" id="cd06225">
    <property type="entry name" value="HAMP"/>
    <property type="match status" value="1"/>
</dbReference>
<feature type="transmembrane region" description="Helical" evidence="7">
    <location>
        <begin position="186"/>
        <end position="211"/>
    </location>
</feature>
<protein>
    <submittedName>
        <fullName evidence="10">Methyl-accepting chemotaxis protein</fullName>
    </submittedName>
</protein>
<feature type="transmembrane region" description="Helical" evidence="7">
    <location>
        <begin position="9"/>
        <end position="28"/>
    </location>
</feature>
<evidence type="ECO:0000313" key="11">
    <source>
        <dbReference type="Proteomes" id="UP000288024"/>
    </source>
</evidence>
<dbReference type="Pfam" id="PF00015">
    <property type="entry name" value="MCPsignal"/>
    <property type="match status" value="1"/>
</dbReference>
<keyword evidence="7" id="KW-1133">Transmembrane helix</keyword>
<proteinExistence type="inferred from homology"/>
<sequence length="566" mass="61166">MNISIRQKLIGSFIIVSLIFSIASYYSYTSSKKTEESFVYLINTVEELRSISEQIKTNTATQVASYRGFMLYETPELKSQLNGANSNIKNLVEQGKKLATLKETKDRLNQIEELNADYFQKANSSMNSLSSSSTNKAAAVADGLDALEPISNNLTDRTTSLITWLNNEILEPKMMAAQEDSQHRTLFILIISIAATVIAIAAGVIQSLFIVRPISKLKTKMQKVADGDLNTEPMQLKNKDEIYHLNESFTQMQDSLKDMITKIASNADHVASSAEQLNASADQSARAAENITSSIQQIASGTEITMSKTDDNSSSLFNILDGILKIEKDTEAVSELSKTASDNAEKGSNSISSSLAQMESISNSVNRSNTVIASLSERSKEIGSIIDIISNIAEQTNLLALNAAIEAARAGENGKGFAVVADEVRKLAEQSQVSAKDISRLLSGIQKDTAESVNLLNEAKSQAENGVKISTETADTFGEILNSTQSVTPKIKEVTATIQQIASYVQGVSASADEIASLSKVNGSNTEEVASSTEEQLASMEEIKASAQVLAGMAEELMTVVKRFRI</sequence>
<dbReference type="InterPro" id="IPR004089">
    <property type="entry name" value="MCPsignal_dom"/>
</dbReference>
<keyword evidence="3 7" id="KW-0472">Membrane</keyword>
<dbReference type="Pfam" id="PF00672">
    <property type="entry name" value="HAMP"/>
    <property type="match status" value="1"/>
</dbReference>
<comment type="caution">
    <text evidence="10">The sequence shown here is derived from an EMBL/GenBank/DDBJ whole genome shotgun (WGS) entry which is preliminary data.</text>
</comment>
<dbReference type="CDD" id="cd11386">
    <property type="entry name" value="MCP_signal"/>
    <property type="match status" value="1"/>
</dbReference>
<evidence type="ECO:0000256" key="1">
    <source>
        <dbReference type="ARBA" id="ARBA00004236"/>
    </source>
</evidence>
<evidence type="ECO:0000256" key="6">
    <source>
        <dbReference type="PROSITE-ProRule" id="PRU00284"/>
    </source>
</evidence>
<dbReference type="InterPro" id="IPR024478">
    <property type="entry name" value="HlyB_4HB_MCP"/>
</dbReference>
<feature type="domain" description="HAMP" evidence="9">
    <location>
        <begin position="208"/>
        <end position="261"/>
    </location>
</feature>
<keyword evidence="11" id="KW-1185">Reference proteome</keyword>
<dbReference type="PANTHER" id="PTHR32089:SF112">
    <property type="entry name" value="LYSOZYME-LIKE PROTEIN-RELATED"/>
    <property type="match status" value="1"/>
</dbReference>
<evidence type="ECO:0000313" key="10">
    <source>
        <dbReference type="EMBL" id="RVT63778.1"/>
    </source>
</evidence>
<evidence type="ECO:0000256" key="2">
    <source>
        <dbReference type="ARBA" id="ARBA00022475"/>
    </source>
</evidence>
<name>A0A3S2X9H7_9BACI</name>
<dbReference type="EMBL" id="RZTZ01000003">
    <property type="protein sequence ID" value="RVT63778.1"/>
    <property type="molecule type" value="Genomic_DNA"/>
</dbReference>
<keyword evidence="7" id="KW-0812">Transmembrane</keyword>
<dbReference type="GO" id="GO:0007165">
    <property type="term" value="P:signal transduction"/>
    <property type="evidence" value="ECO:0007669"/>
    <property type="project" value="UniProtKB-KW"/>
</dbReference>
<comment type="subcellular location">
    <subcellularLocation>
        <location evidence="1">Cell membrane</location>
    </subcellularLocation>
</comment>
<keyword evidence="4 6" id="KW-0807">Transducer</keyword>